<keyword evidence="1" id="KW-0812">Transmembrane</keyword>
<proteinExistence type="predicted"/>
<evidence type="ECO:0008006" key="4">
    <source>
        <dbReference type="Google" id="ProtNLM"/>
    </source>
</evidence>
<comment type="caution">
    <text evidence="2">The sequence shown here is derived from an EMBL/GenBank/DDBJ whole genome shotgun (WGS) entry which is preliminary data.</text>
</comment>
<gene>
    <name evidence="2" type="ORF">HK103_004184</name>
</gene>
<keyword evidence="1" id="KW-1133">Transmembrane helix</keyword>
<evidence type="ECO:0000313" key="2">
    <source>
        <dbReference type="EMBL" id="KAJ3257893.1"/>
    </source>
</evidence>
<protein>
    <recommendedName>
        <fullName evidence="4">Late embryogenesis abundant protein LEA-2 subgroup domain-containing protein</fullName>
    </recommendedName>
</protein>
<sequence length="227" mass="25323">MQNNDQEYREFKRKRRVCCCFERRRTCIVTFVTMLILLGVGLYFVFPSLPQVNVSDPYIPPNSKGLLVNNVSVSQQNAQTLLSQQQINLAFDTATNVSVYSPSYINIGIRNISVNLQVKDLSGKVIPTFQGNGFVSNIRFPTRATTEFVLPITLTYMVATLDAGTDPVIQVFISKCLNGNKKLDTVIHLNLEVSAVSWLGIHPAFSFDLQQPCPDISQFAQLIGKSV</sequence>
<reference evidence="2" key="1">
    <citation type="submission" date="2020-05" db="EMBL/GenBank/DDBJ databases">
        <title>Phylogenomic resolution of chytrid fungi.</title>
        <authorList>
            <person name="Stajich J.E."/>
            <person name="Amses K."/>
            <person name="Simmons R."/>
            <person name="Seto K."/>
            <person name="Myers J."/>
            <person name="Bonds A."/>
            <person name="Quandt C.A."/>
            <person name="Barry K."/>
            <person name="Liu P."/>
            <person name="Grigoriev I."/>
            <person name="Longcore J.E."/>
            <person name="James T.Y."/>
        </authorList>
    </citation>
    <scope>NUCLEOTIDE SEQUENCE</scope>
    <source>
        <strain evidence="2">PLAUS21</strain>
    </source>
</reference>
<organism evidence="2 3">
    <name type="scientific">Boothiomyces macroporosus</name>
    <dbReference type="NCBI Taxonomy" id="261099"/>
    <lineage>
        <taxon>Eukaryota</taxon>
        <taxon>Fungi</taxon>
        <taxon>Fungi incertae sedis</taxon>
        <taxon>Chytridiomycota</taxon>
        <taxon>Chytridiomycota incertae sedis</taxon>
        <taxon>Chytridiomycetes</taxon>
        <taxon>Rhizophydiales</taxon>
        <taxon>Terramycetaceae</taxon>
        <taxon>Boothiomyces</taxon>
    </lineage>
</organism>
<keyword evidence="3" id="KW-1185">Reference proteome</keyword>
<dbReference type="Proteomes" id="UP001210925">
    <property type="component" value="Unassembled WGS sequence"/>
</dbReference>
<name>A0AAD5UJW4_9FUNG</name>
<dbReference type="AlphaFoldDB" id="A0AAD5UJW4"/>
<evidence type="ECO:0000313" key="3">
    <source>
        <dbReference type="Proteomes" id="UP001210925"/>
    </source>
</evidence>
<feature type="transmembrane region" description="Helical" evidence="1">
    <location>
        <begin position="26"/>
        <end position="46"/>
    </location>
</feature>
<evidence type="ECO:0000256" key="1">
    <source>
        <dbReference type="SAM" id="Phobius"/>
    </source>
</evidence>
<keyword evidence="1" id="KW-0472">Membrane</keyword>
<accession>A0AAD5UJW4</accession>
<dbReference type="EMBL" id="JADGKB010000033">
    <property type="protein sequence ID" value="KAJ3257893.1"/>
    <property type="molecule type" value="Genomic_DNA"/>
</dbReference>